<dbReference type="CDD" id="cd04186">
    <property type="entry name" value="GT_2_like_c"/>
    <property type="match status" value="1"/>
</dbReference>
<dbReference type="InterPro" id="IPR001173">
    <property type="entry name" value="Glyco_trans_2-like"/>
</dbReference>
<dbReference type="GO" id="GO:0016757">
    <property type="term" value="F:glycosyltransferase activity"/>
    <property type="evidence" value="ECO:0007669"/>
    <property type="project" value="UniProtKB-KW"/>
</dbReference>
<keyword evidence="4" id="KW-0472">Membrane</keyword>
<dbReference type="PANTHER" id="PTHR43179">
    <property type="entry name" value="RHAMNOSYLTRANSFERASE WBBL"/>
    <property type="match status" value="1"/>
</dbReference>
<evidence type="ECO:0000256" key="1">
    <source>
        <dbReference type="ARBA" id="ARBA00006739"/>
    </source>
</evidence>
<feature type="transmembrane region" description="Helical" evidence="4">
    <location>
        <begin position="272"/>
        <end position="289"/>
    </location>
</feature>
<dbReference type="Pfam" id="PF00535">
    <property type="entry name" value="Glycos_transf_2"/>
    <property type="match status" value="1"/>
</dbReference>
<dbReference type="RefSeq" id="WP_074187977.1">
    <property type="nucleotide sequence ID" value="NZ_CABDWE010000002.1"/>
</dbReference>
<dbReference type="SUPFAM" id="SSF53448">
    <property type="entry name" value="Nucleotide-diphospho-sugar transferases"/>
    <property type="match status" value="1"/>
</dbReference>
<evidence type="ECO:0000256" key="4">
    <source>
        <dbReference type="SAM" id="Phobius"/>
    </source>
</evidence>
<keyword evidence="4" id="KW-0812">Transmembrane</keyword>
<evidence type="ECO:0000259" key="5">
    <source>
        <dbReference type="Pfam" id="PF00535"/>
    </source>
</evidence>
<dbReference type="Gene3D" id="3.90.550.10">
    <property type="entry name" value="Spore Coat Polysaccharide Biosynthesis Protein SpsA, Chain A"/>
    <property type="match status" value="1"/>
</dbReference>
<feature type="domain" description="Glycosyltransferase 2-like" evidence="5">
    <location>
        <begin position="17"/>
        <end position="206"/>
    </location>
</feature>
<evidence type="ECO:0000313" key="6">
    <source>
        <dbReference type="EMBL" id="CZQ24145.1"/>
    </source>
</evidence>
<reference evidence="6" key="2">
    <citation type="submission" date="2016-06" db="EMBL/GenBank/DDBJ databases">
        <title>Towards a vaccine: An investigation of Klebsiella pneumoniae surface antigens.</title>
        <authorList>
            <person name="Follador R."/>
            <person name="Heinz E."/>
            <person name="Wyres K.L."/>
            <person name="Ellington M.J."/>
            <person name="Kowarik M."/>
            <person name="Holt K.E."/>
            <person name="Thomson N.R."/>
        </authorList>
    </citation>
    <scope>NUCLEOTIDE SEQUENCE</scope>
    <source>
        <strain evidence="6">QMP</strain>
    </source>
</reference>
<dbReference type="AlphaFoldDB" id="A0A193SCB2"/>
<keyword evidence="2 6" id="KW-0328">Glycosyltransferase</keyword>
<dbReference type="EMBL" id="LT174539">
    <property type="protein sequence ID" value="CZQ24145.1"/>
    <property type="molecule type" value="Genomic_DNA"/>
</dbReference>
<keyword evidence="3 6" id="KW-0808">Transferase</keyword>
<comment type="similarity">
    <text evidence="1">Belongs to the glycosyltransferase 2 family.</text>
</comment>
<organism evidence="6">
    <name type="scientific">Klebsiella pneumoniae</name>
    <dbReference type="NCBI Taxonomy" id="573"/>
    <lineage>
        <taxon>Bacteria</taxon>
        <taxon>Pseudomonadati</taxon>
        <taxon>Pseudomonadota</taxon>
        <taxon>Gammaproteobacteria</taxon>
        <taxon>Enterobacterales</taxon>
        <taxon>Enterobacteriaceae</taxon>
        <taxon>Klebsiella/Raoultella group</taxon>
        <taxon>Klebsiella</taxon>
        <taxon>Klebsiella pneumoniae complex</taxon>
    </lineage>
</organism>
<accession>A0A193SCB2</accession>
<evidence type="ECO:0000256" key="2">
    <source>
        <dbReference type="ARBA" id="ARBA00022676"/>
    </source>
</evidence>
<proteinExistence type="inferred from homology"/>
<protein>
    <submittedName>
        <fullName evidence="6">Glycosyltransferase</fullName>
        <ecNumber evidence="6">2.4.-.-</ecNumber>
    </submittedName>
</protein>
<keyword evidence="4" id="KW-1133">Transmembrane helix</keyword>
<dbReference type="EC" id="2.4.-.-" evidence="6"/>
<dbReference type="PANTHER" id="PTHR43179:SF12">
    <property type="entry name" value="GALACTOFURANOSYLTRANSFERASE GLFT2"/>
    <property type="match status" value="1"/>
</dbReference>
<evidence type="ECO:0000256" key="3">
    <source>
        <dbReference type="ARBA" id="ARBA00022679"/>
    </source>
</evidence>
<gene>
    <name evidence="6" type="primary">wctV</name>
</gene>
<sequence>MVYIILLNWKNAVDTIDCLKSLKKITDIENKIIVCDNNSPDDSLDRIKDFIEKDDFYSKSFLDLSGSDNKNPKLCCKITLIATEKNLGFAGGNNVATKIALSQSDADYIWLLNNDTEVESNSLSEIIKRFRKNPKIGVCGSKLVYSHQRDKIQGLGGRINPFTCATKHVPWLAPSQQEYNDEEMEKQISYVLGASMMFSRAALEKVGLLCEDYFLYYEEVDICNRLKKSGFELGVASKSIVYHKEGASTDYGKSDVADYCSVRNRILIAKKFYPSYILTVKLSLLGVIFNRLKRREFKRALNYIKFFNL</sequence>
<dbReference type="InterPro" id="IPR029044">
    <property type="entry name" value="Nucleotide-diphossugar_trans"/>
</dbReference>
<reference evidence="6" key="1">
    <citation type="submission" date="2016-02" db="EMBL/GenBank/DDBJ databases">
        <authorList>
            <person name="Wen L."/>
            <person name="He K."/>
            <person name="Yang H."/>
        </authorList>
    </citation>
    <scope>NUCLEOTIDE SEQUENCE</scope>
    <source>
        <strain evidence="6">QMP</strain>
    </source>
</reference>
<name>A0A193SCB2_KLEPN</name>